<dbReference type="EMBL" id="ATMH01010476">
    <property type="protein sequence ID" value="EPY17450.1"/>
    <property type="molecule type" value="Genomic_DNA"/>
</dbReference>
<gene>
    <name evidence="2" type="ORF">STCU_10603</name>
</gene>
<dbReference type="AlphaFoldDB" id="S9V3L1"/>
<organism evidence="2 3">
    <name type="scientific">Strigomonas culicis</name>
    <dbReference type="NCBI Taxonomy" id="28005"/>
    <lineage>
        <taxon>Eukaryota</taxon>
        <taxon>Discoba</taxon>
        <taxon>Euglenozoa</taxon>
        <taxon>Kinetoplastea</taxon>
        <taxon>Metakinetoplastina</taxon>
        <taxon>Trypanosomatida</taxon>
        <taxon>Trypanosomatidae</taxon>
        <taxon>Strigomonadinae</taxon>
        <taxon>Strigomonas</taxon>
    </lineage>
</organism>
<feature type="transmembrane region" description="Helical" evidence="1">
    <location>
        <begin position="26"/>
        <end position="47"/>
    </location>
</feature>
<protein>
    <submittedName>
        <fullName evidence="2">Uncharacterized protein</fullName>
    </submittedName>
</protein>
<keyword evidence="1" id="KW-0812">Transmembrane</keyword>
<evidence type="ECO:0000313" key="2">
    <source>
        <dbReference type="EMBL" id="EPY17450.1"/>
    </source>
</evidence>
<sequence length="107" mass="12141">MCVRVCPFRSPASASLCVSLRMAGMLWLRACVITVFSSASFLLFLLFSATVVRSDNVFFYCSFCLSSHPGTPNFHLSPRVYHRFFFFFVRSECTKSTVSDQSVLNQQ</sequence>
<evidence type="ECO:0000313" key="3">
    <source>
        <dbReference type="Proteomes" id="UP000015354"/>
    </source>
</evidence>
<keyword evidence="1" id="KW-0472">Membrane</keyword>
<accession>S9V3L1</accession>
<proteinExistence type="predicted"/>
<comment type="caution">
    <text evidence="2">The sequence shown here is derived from an EMBL/GenBank/DDBJ whole genome shotgun (WGS) entry which is preliminary data.</text>
</comment>
<keyword evidence="1" id="KW-1133">Transmembrane helix</keyword>
<evidence type="ECO:0000256" key="1">
    <source>
        <dbReference type="SAM" id="Phobius"/>
    </source>
</evidence>
<keyword evidence="3" id="KW-1185">Reference proteome</keyword>
<reference evidence="2 3" key="1">
    <citation type="journal article" date="2013" name="PLoS ONE">
        <title>Predicting the Proteins of Angomonas deanei, Strigomonas culicis and Their Respective Endosymbionts Reveals New Aspects of the Trypanosomatidae Family.</title>
        <authorList>
            <person name="Motta M.C."/>
            <person name="Martins A.C."/>
            <person name="de Souza S.S."/>
            <person name="Catta-Preta C.M."/>
            <person name="Silva R."/>
            <person name="Klein C.C."/>
            <person name="de Almeida L.G."/>
            <person name="de Lima Cunha O."/>
            <person name="Ciapina L.P."/>
            <person name="Brocchi M."/>
            <person name="Colabardini A.C."/>
            <person name="de Araujo Lima B."/>
            <person name="Machado C.R."/>
            <person name="de Almeida Soares C.M."/>
            <person name="Probst C.M."/>
            <person name="de Menezes C.B."/>
            <person name="Thompson C.E."/>
            <person name="Bartholomeu D.C."/>
            <person name="Gradia D.F."/>
            <person name="Pavoni D.P."/>
            <person name="Grisard E.C."/>
            <person name="Fantinatti-Garboggini F."/>
            <person name="Marchini F.K."/>
            <person name="Rodrigues-Luiz G.F."/>
            <person name="Wagner G."/>
            <person name="Goldman G.H."/>
            <person name="Fietto J.L."/>
            <person name="Elias M.C."/>
            <person name="Goldman M.H."/>
            <person name="Sagot M.F."/>
            <person name="Pereira M."/>
            <person name="Stoco P.H."/>
            <person name="de Mendonca-Neto R.P."/>
            <person name="Teixeira S.M."/>
            <person name="Maciel T.E."/>
            <person name="de Oliveira Mendes T.A."/>
            <person name="Urmenyi T.P."/>
            <person name="de Souza W."/>
            <person name="Schenkman S."/>
            <person name="de Vasconcelos A.T."/>
        </authorList>
    </citation>
    <scope>NUCLEOTIDE SEQUENCE [LARGE SCALE GENOMIC DNA]</scope>
</reference>
<dbReference type="Proteomes" id="UP000015354">
    <property type="component" value="Unassembled WGS sequence"/>
</dbReference>
<name>S9V3L1_9TRYP</name>